<evidence type="ECO:0000313" key="7">
    <source>
        <dbReference type="Proteomes" id="UP000237846"/>
    </source>
</evidence>
<keyword evidence="2" id="KW-0596">Phosphopantetheine</keyword>
<accession>A0A2T0PYN2</accession>
<name>A0A2T0PYN2_9ACTN</name>
<keyword evidence="3" id="KW-0597">Phosphoprotein</keyword>
<dbReference type="GO" id="GO:0031177">
    <property type="term" value="F:phosphopantetheine binding"/>
    <property type="evidence" value="ECO:0007669"/>
    <property type="project" value="InterPro"/>
</dbReference>
<dbReference type="Pfam" id="PF00501">
    <property type="entry name" value="AMP-binding"/>
    <property type="match status" value="2"/>
</dbReference>
<dbReference type="OrthoDB" id="3802848at2"/>
<dbReference type="InterPro" id="IPR009081">
    <property type="entry name" value="PP-bd_ACP"/>
</dbReference>
<dbReference type="InterPro" id="IPR025110">
    <property type="entry name" value="AMP-bd_C"/>
</dbReference>
<dbReference type="RefSeq" id="WP_106249875.1">
    <property type="nucleotide sequence ID" value="NZ_PVZC01000007.1"/>
</dbReference>
<dbReference type="Gene3D" id="3.30.559.30">
    <property type="entry name" value="Nonribosomal peptide synthetase, condensation domain"/>
    <property type="match status" value="2"/>
</dbReference>
<dbReference type="PANTHER" id="PTHR45527">
    <property type="entry name" value="NONRIBOSOMAL PEPTIDE SYNTHETASE"/>
    <property type="match status" value="1"/>
</dbReference>
<dbReference type="SUPFAM" id="SSF56801">
    <property type="entry name" value="Acetyl-CoA synthetase-like"/>
    <property type="match status" value="2"/>
</dbReference>
<protein>
    <submittedName>
        <fullName evidence="6">Amino acid adenylation domain-containing protein</fullName>
    </submittedName>
</protein>
<sequence>MSASEASAVDRRALIDRLVSGRLSLNSRDAPVRVDDRPEDLPLAPAQERIWFAHQAAGRSPLFTLVSLRSVRMPAEEFARRAREVVGRHAALRMNIVEREGRPVGRLRDAAGFDVAHLSLAHLDEAAARRELDAFVQAERGHCFDTAAEWPVRMTRVAMPVGTDVVVLAAHHLVGDGISVSILFSELLGKPVPPSPIDYPDYALWEDTPQRIRRRREQVRRQAAALAGAPFPVRVPPDFRGAEDDHGMGVERIAIPEALAERVRGRARAAGCTEPVFLLAGWLSVLARTTGQRDLVIGMPVTGRDRAELVGLIGPFANVLPLRVRLPFRGGFADVLQHCRRAVADALRHQDAPVNDVLAAVYGSPTVLGSTLGVLFNTFRVQPDMPEFPLPGLAEHPLALEVFDDGVRLRSRLVYQSARYAAATVRSLGEGFVQTLEAACAEAPGPATAGGAAGPGHRPGGAAVPTAEPAPEEVPGGILAAIEAGMADSGHTAVESADGRLGYGDLLARARSLAARLREAGAGGGMPVAVTVSRGPRAVVALLGVLAAGASYLPLPADVPERRRQAVLAAAAPAVAVVDAPEPGGLAVRGLDAAGAAPDPAPGWPAEGGYCVFTSGSTGRPNGVVVAAGTLLRHLARTRAELELTPADRCLQFSGHGFDAWIEQALAPLLAGAAVVMRGEETWDPLAFGTLARRTRLTVANLPTPWFNALSAASAEQWRELADSPLRLVMPGGDEIAPAAVAEWHRRMPADVMLVNAYGPTEAVVTATLGRLRPEPDAAPRARHPIGRVTAGRRGQVCDGALRPCAAGEVGELWLGGVLADGYLGDPRRTALAFVPDPFGPPGRRMYRTGDLVRPAGSGELEFLGRADSQVKVMGLRFEPGEVEKALTAHPAVAEAVVVPHEGADRHLVAWIVGRHPVSPAELREFVAARLPAAVVPRRIEVRERLPRTDGGKADRGLLRRWSASDAPAQEAGGDLAHPVRAQLAAWFTELLGTPARDSGDFFQLGGNSLLAVRLAARCRETFGADVDLGTVFAHPTVAALADRIGRAGTANAVGAVRPRPPRTGARHPLSAAQRGFWFGYRNSEPTAYMVPVAVRCRGPLDAGALASALTDVVSRHETLRLAVHDGGGGLNGEVRPVAREEVERELRPVACADDDTLNAAVDELARTPIDLRSGPLRVALLRRAADDHVLFLALHHIACDGQSVGVVVRELLARYTAHSVGDTAPPAAAVQYADVADGLAAEAGERAGGDAAYWRRRLAGVEPLAFPADRAEREAPAGATAGDVLVGESTGRALRRLARTHSVTPFAVALGAWQLALARWSGQDDFAIGVPMSRRGHTSHSEVVGPLLNMVAVRATPVRGTAVRGFLREVQRSLVDAFEHRRMPFAEVVAALGVDRGADRSPVFQTMVTPQEVSGGLEAAGLRLTWWQLPPDAPQLPLALYLVEDGDGLAPVIRYDRTALDASAVRRLTRILTRLVEEGLDDADRAVTGIDPVPDDELNRVLAAGRGPEPEPADAPVGERIRRWAELRPDAVAVRDASRVLTYARLDAEVAAAATELRRAGVGRSDRVGVCLTRGAGLVVAFLAALRIGAAYVPLDPDHPAERLRAMADIAGPVVTVVEQATAHVAPLVGTVLRLPADPGARTGAPPPETAVHPGEAAYLIFTSGSTGRPKGVVVEHRALGWLMDALTAATSWTPGDVLVTTCRPVFDVSVMELLLPLVCGATVVLHEPGGAFDPHELAASVQRAGTTKLYATPTVWAQLRDTAVDLAGRHGMSAGEPLTGDLARALMGRGLRLWNGYGPTETTVVVTGSYLETSDLDLPVVALGDPLPGVHLYVLDRWLRPVPLGAAGEVYVSGDCLARGYHAAPARTAARFVPDPRRPGERMYRTGDRARRLDDGRLRFLGRTDHQVKLNGHRIELGEVTAAAAAHPAVRTAATVLDRSGPHGDRLVTFVEPAEQGLDATEVRRWTARRLPAYMVPVVRVVAALPLSAGGKVDLRALHELVPPETGAEGGPLDPRDNLERLVAAVWAEVLRVDAVARNRSFFDLGGESITAIRVAGRLGELFGVELPVSLLFAAQTVQELAGALRDRLGARADEVADAAAAILQDAS</sequence>
<dbReference type="SMART" id="SM00823">
    <property type="entry name" value="PKS_PP"/>
    <property type="match status" value="2"/>
</dbReference>
<dbReference type="InterPro" id="IPR020806">
    <property type="entry name" value="PKS_PP-bd"/>
</dbReference>
<dbReference type="GO" id="GO:0008610">
    <property type="term" value="P:lipid biosynthetic process"/>
    <property type="evidence" value="ECO:0007669"/>
    <property type="project" value="UniProtKB-ARBA"/>
</dbReference>
<feature type="domain" description="Carrier" evidence="5">
    <location>
        <begin position="2016"/>
        <end position="2091"/>
    </location>
</feature>
<dbReference type="InterPro" id="IPR000873">
    <property type="entry name" value="AMP-dep_synth/lig_dom"/>
</dbReference>
<dbReference type="Gene3D" id="3.30.300.30">
    <property type="match status" value="2"/>
</dbReference>
<dbReference type="InterPro" id="IPR045851">
    <property type="entry name" value="AMP-bd_C_sf"/>
</dbReference>
<proteinExistence type="predicted"/>
<dbReference type="SUPFAM" id="SSF47336">
    <property type="entry name" value="ACP-like"/>
    <property type="match status" value="2"/>
</dbReference>
<dbReference type="GO" id="GO:0003824">
    <property type="term" value="F:catalytic activity"/>
    <property type="evidence" value="ECO:0007669"/>
    <property type="project" value="InterPro"/>
</dbReference>
<reference evidence="6 7" key="1">
    <citation type="submission" date="2018-03" db="EMBL/GenBank/DDBJ databases">
        <title>Genomic Encyclopedia of Archaeal and Bacterial Type Strains, Phase II (KMG-II): from individual species to whole genera.</title>
        <authorList>
            <person name="Goeker M."/>
        </authorList>
    </citation>
    <scope>NUCLEOTIDE SEQUENCE [LARGE SCALE GENOMIC DNA]</scope>
    <source>
        <strain evidence="6 7">DSM 45601</strain>
    </source>
</reference>
<dbReference type="Gene3D" id="3.40.50.12780">
    <property type="entry name" value="N-terminal domain of ligase-like"/>
    <property type="match status" value="2"/>
</dbReference>
<evidence type="ECO:0000256" key="1">
    <source>
        <dbReference type="ARBA" id="ARBA00001957"/>
    </source>
</evidence>
<dbReference type="PROSITE" id="PS00455">
    <property type="entry name" value="AMP_BINDING"/>
    <property type="match status" value="1"/>
</dbReference>
<evidence type="ECO:0000256" key="4">
    <source>
        <dbReference type="SAM" id="MobiDB-lite"/>
    </source>
</evidence>
<comment type="caution">
    <text evidence="6">The sequence shown here is derived from an EMBL/GenBank/DDBJ whole genome shotgun (WGS) entry which is preliminary data.</text>
</comment>
<dbReference type="Pfam" id="PF13193">
    <property type="entry name" value="AMP-binding_C"/>
    <property type="match status" value="2"/>
</dbReference>
<evidence type="ECO:0000256" key="2">
    <source>
        <dbReference type="ARBA" id="ARBA00022450"/>
    </source>
</evidence>
<feature type="region of interest" description="Disordered" evidence="4">
    <location>
        <begin position="447"/>
        <end position="472"/>
    </location>
</feature>
<dbReference type="EMBL" id="PVZC01000007">
    <property type="protein sequence ID" value="PRX96569.1"/>
    <property type="molecule type" value="Genomic_DNA"/>
</dbReference>
<dbReference type="InterPro" id="IPR036736">
    <property type="entry name" value="ACP-like_sf"/>
</dbReference>
<feature type="compositionally biased region" description="Low complexity" evidence="4">
    <location>
        <begin position="460"/>
        <end position="472"/>
    </location>
</feature>
<dbReference type="InterPro" id="IPR023213">
    <property type="entry name" value="CAT-like_dom_sf"/>
</dbReference>
<dbReference type="InterPro" id="IPR020845">
    <property type="entry name" value="AMP-binding_CS"/>
</dbReference>
<comment type="cofactor">
    <cofactor evidence="1">
        <name>pantetheine 4'-phosphate</name>
        <dbReference type="ChEBI" id="CHEBI:47942"/>
    </cofactor>
</comment>
<evidence type="ECO:0000259" key="5">
    <source>
        <dbReference type="PROSITE" id="PS50075"/>
    </source>
</evidence>
<feature type="domain" description="Carrier" evidence="5">
    <location>
        <begin position="974"/>
        <end position="1049"/>
    </location>
</feature>
<evidence type="ECO:0000313" key="6">
    <source>
        <dbReference type="EMBL" id="PRX96569.1"/>
    </source>
</evidence>
<organism evidence="6 7">
    <name type="scientific">Allonocardiopsis opalescens</name>
    <dbReference type="NCBI Taxonomy" id="1144618"/>
    <lineage>
        <taxon>Bacteria</taxon>
        <taxon>Bacillati</taxon>
        <taxon>Actinomycetota</taxon>
        <taxon>Actinomycetes</taxon>
        <taxon>Streptosporangiales</taxon>
        <taxon>Allonocardiopsis</taxon>
    </lineage>
</organism>
<dbReference type="GO" id="GO:0043041">
    <property type="term" value="P:amino acid activation for nonribosomal peptide biosynthetic process"/>
    <property type="evidence" value="ECO:0007669"/>
    <property type="project" value="TreeGrafter"/>
</dbReference>
<dbReference type="PROSITE" id="PS50075">
    <property type="entry name" value="CARRIER"/>
    <property type="match status" value="2"/>
</dbReference>
<dbReference type="NCBIfam" id="TIGR01733">
    <property type="entry name" value="AA-adenyl-dom"/>
    <property type="match status" value="2"/>
</dbReference>
<dbReference type="Gene3D" id="1.10.1200.10">
    <property type="entry name" value="ACP-like"/>
    <property type="match status" value="2"/>
</dbReference>
<dbReference type="GO" id="GO:0044550">
    <property type="term" value="P:secondary metabolite biosynthetic process"/>
    <property type="evidence" value="ECO:0007669"/>
    <property type="project" value="TreeGrafter"/>
</dbReference>
<dbReference type="PANTHER" id="PTHR45527:SF1">
    <property type="entry name" value="FATTY ACID SYNTHASE"/>
    <property type="match status" value="1"/>
</dbReference>
<gene>
    <name evidence="6" type="ORF">CLV72_10792</name>
</gene>
<dbReference type="Gene3D" id="3.30.559.10">
    <property type="entry name" value="Chloramphenicol acetyltransferase-like domain"/>
    <property type="match status" value="2"/>
</dbReference>
<dbReference type="SUPFAM" id="SSF52777">
    <property type="entry name" value="CoA-dependent acyltransferases"/>
    <property type="match status" value="4"/>
</dbReference>
<dbReference type="CDD" id="cd19531">
    <property type="entry name" value="LCL_NRPS-like"/>
    <property type="match status" value="1"/>
</dbReference>
<keyword evidence="7" id="KW-1185">Reference proteome</keyword>
<dbReference type="Pfam" id="PF00668">
    <property type="entry name" value="Condensation"/>
    <property type="match status" value="2"/>
</dbReference>
<evidence type="ECO:0000256" key="3">
    <source>
        <dbReference type="ARBA" id="ARBA00022553"/>
    </source>
</evidence>
<dbReference type="InterPro" id="IPR042099">
    <property type="entry name" value="ANL_N_sf"/>
</dbReference>
<dbReference type="InterPro" id="IPR006162">
    <property type="entry name" value="Ppantetheine_attach_site"/>
</dbReference>
<dbReference type="CDD" id="cd05930">
    <property type="entry name" value="A_NRPS"/>
    <property type="match status" value="2"/>
</dbReference>
<dbReference type="Proteomes" id="UP000237846">
    <property type="component" value="Unassembled WGS sequence"/>
</dbReference>
<dbReference type="Pfam" id="PF00550">
    <property type="entry name" value="PP-binding"/>
    <property type="match status" value="2"/>
</dbReference>
<dbReference type="InterPro" id="IPR010071">
    <property type="entry name" value="AA_adenyl_dom"/>
</dbReference>
<dbReference type="PROSITE" id="PS00012">
    <property type="entry name" value="PHOSPHOPANTETHEINE"/>
    <property type="match status" value="1"/>
</dbReference>
<dbReference type="InterPro" id="IPR001242">
    <property type="entry name" value="Condensation_dom"/>
</dbReference>
<dbReference type="GO" id="GO:0005737">
    <property type="term" value="C:cytoplasm"/>
    <property type="evidence" value="ECO:0007669"/>
    <property type="project" value="TreeGrafter"/>
</dbReference>